<dbReference type="PANTHER" id="PTHR30572">
    <property type="entry name" value="MEMBRANE COMPONENT OF TRANSPORTER-RELATED"/>
    <property type="match status" value="1"/>
</dbReference>
<evidence type="ECO:0000256" key="7">
    <source>
        <dbReference type="SAM" id="Phobius"/>
    </source>
</evidence>
<feature type="transmembrane region" description="Helical" evidence="7">
    <location>
        <begin position="334"/>
        <end position="367"/>
    </location>
</feature>
<feature type="transmembrane region" description="Helical" evidence="7">
    <location>
        <begin position="20"/>
        <end position="39"/>
    </location>
</feature>
<feature type="domain" description="MacB-like periplasmic core" evidence="9">
    <location>
        <begin position="18"/>
        <end position="248"/>
    </location>
</feature>
<reference evidence="10 11" key="1">
    <citation type="submission" date="2016-01" db="EMBL/GenBank/DDBJ databases">
        <title>Highly variable Streptococcus oralis are common among viridans streptococci isolated from primates.</title>
        <authorList>
            <person name="Denapaite D."/>
            <person name="Rieger M."/>
            <person name="Koendgen S."/>
            <person name="Brueckner R."/>
            <person name="Ochigava I."/>
            <person name="Kappeler P."/>
            <person name="Maetz-Rensing K."/>
            <person name="Leendertz F."/>
            <person name="Hakenbeck R."/>
        </authorList>
    </citation>
    <scope>NUCLEOTIDE SEQUENCE [LARGE SCALE GENOMIC DNA]</scope>
    <source>
        <strain evidence="10 11">DD17</strain>
    </source>
</reference>
<dbReference type="InterPro" id="IPR025857">
    <property type="entry name" value="MacB_PCD"/>
</dbReference>
<dbReference type="InterPro" id="IPR050250">
    <property type="entry name" value="Macrolide_Exporter_MacB"/>
</dbReference>
<keyword evidence="4 7" id="KW-1133">Transmembrane helix</keyword>
<comment type="subcellular location">
    <subcellularLocation>
        <location evidence="1">Cell membrane</location>
        <topology evidence="1">Multi-pass membrane protein</topology>
    </subcellularLocation>
</comment>
<evidence type="ECO:0000256" key="5">
    <source>
        <dbReference type="ARBA" id="ARBA00023136"/>
    </source>
</evidence>
<dbReference type="InterPro" id="IPR003838">
    <property type="entry name" value="ABC3_permease_C"/>
</dbReference>
<evidence type="ECO:0000256" key="4">
    <source>
        <dbReference type="ARBA" id="ARBA00022989"/>
    </source>
</evidence>
<evidence type="ECO:0000313" key="10">
    <source>
        <dbReference type="EMBL" id="KXU15108.1"/>
    </source>
</evidence>
<evidence type="ECO:0000259" key="8">
    <source>
        <dbReference type="Pfam" id="PF02687"/>
    </source>
</evidence>
<keyword evidence="2" id="KW-1003">Cell membrane</keyword>
<protein>
    <submittedName>
        <fullName evidence="10">Cell division protein FtsX</fullName>
    </submittedName>
</protein>
<keyword evidence="10" id="KW-0131">Cell cycle</keyword>
<evidence type="ECO:0000256" key="3">
    <source>
        <dbReference type="ARBA" id="ARBA00022692"/>
    </source>
</evidence>
<dbReference type="Pfam" id="PF12704">
    <property type="entry name" value="MacB_PCD"/>
    <property type="match status" value="1"/>
</dbReference>
<dbReference type="RefSeq" id="WP_061866022.1">
    <property type="nucleotide sequence ID" value="NZ_KQ970801.1"/>
</dbReference>
<dbReference type="PATRIC" id="fig|1303.87.peg.1480"/>
<evidence type="ECO:0000256" key="1">
    <source>
        <dbReference type="ARBA" id="ARBA00004651"/>
    </source>
</evidence>
<dbReference type="GO" id="GO:0051301">
    <property type="term" value="P:cell division"/>
    <property type="evidence" value="ECO:0007669"/>
    <property type="project" value="UniProtKB-KW"/>
</dbReference>
<comment type="similarity">
    <text evidence="6">Belongs to the ABC-4 integral membrane protein family.</text>
</comment>
<dbReference type="PANTHER" id="PTHR30572:SF4">
    <property type="entry name" value="ABC TRANSPORTER PERMEASE YTRF"/>
    <property type="match status" value="1"/>
</dbReference>
<evidence type="ECO:0000259" key="9">
    <source>
        <dbReference type="Pfam" id="PF12704"/>
    </source>
</evidence>
<organism evidence="10 11">
    <name type="scientific">Streptococcus oralis</name>
    <dbReference type="NCBI Taxonomy" id="1303"/>
    <lineage>
        <taxon>Bacteria</taxon>
        <taxon>Bacillati</taxon>
        <taxon>Bacillota</taxon>
        <taxon>Bacilli</taxon>
        <taxon>Lactobacillales</taxon>
        <taxon>Streptococcaceae</taxon>
        <taxon>Streptococcus</taxon>
    </lineage>
</organism>
<feature type="transmembrane region" description="Helical" evidence="7">
    <location>
        <begin position="283"/>
        <end position="313"/>
    </location>
</feature>
<sequence length="418" mass="44994">MQNLKFAFSSIMAHKMRSFLTMIGIIIGVSSVVVIMALGDSMSRQVGESMTKSQKNISVFFSSTKSEDGSFTQKQSALTIRPDEEVYVEPPVPQEAWVKEAAKLDGVDGYYVTNGTTVTLSYRDRKVEQANLTGGNLTYMSTVQNEIIAGRSLREQDYREFASVILLDEELAKSLFDSPEAAVNQIVSVNDFSYRVIGVYKSNESQSMKMLGIGGSPITTNTSVAANFNIPEIASIVFRVNDSSLAQTLGPELAKKMTQIAGIQQGEYQVADDSAIFQEFQQIFGFMTTVISAIAGISLFVGGTGVMNIMLVSVTERTREIGLRKALGATRANILVQFLIESMILTLLGGLIGLLVASGLTMIAGLLLSSMAEGLKVGISLSIACFSLAVSASVGIIFGVLPANKASKLDPIEALRYE</sequence>
<proteinExistence type="inferred from homology"/>
<dbReference type="Proteomes" id="UP000072989">
    <property type="component" value="Unassembled WGS sequence"/>
</dbReference>
<dbReference type="GO" id="GO:0022857">
    <property type="term" value="F:transmembrane transporter activity"/>
    <property type="evidence" value="ECO:0007669"/>
    <property type="project" value="TreeGrafter"/>
</dbReference>
<name>A0A139RK78_STROR</name>
<dbReference type="GO" id="GO:0005886">
    <property type="term" value="C:plasma membrane"/>
    <property type="evidence" value="ECO:0007669"/>
    <property type="project" value="UniProtKB-SubCell"/>
</dbReference>
<dbReference type="AlphaFoldDB" id="A0A139RK78"/>
<keyword evidence="5 7" id="KW-0472">Membrane</keyword>
<evidence type="ECO:0000313" key="11">
    <source>
        <dbReference type="Proteomes" id="UP000072989"/>
    </source>
</evidence>
<keyword evidence="3 7" id="KW-0812">Transmembrane</keyword>
<evidence type="ECO:0000256" key="2">
    <source>
        <dbReference type="ARBA" id="ARBA00022475"/>
    </source>
</evidence>
<comment type="caution">
    <text evidence="10">The sequence shown here is derived from an EMBL/GenBank/DDBJ whole genome shotgun (WGS) entry which is preliminary data.</text>
</comment>
<gene>
    <name evidence="10" type="ORF">SORDD17_01226</name>
</gene>
<feature type="transmembrane region" description="Helical" evidence="7">
    <location>
        <begin position="379"/>
        <end position="401"/>
    </location>
</feature>
<dbReference type="EMBL" id="LQZE01000267">
    <property type="protein sequence ID" value="KXU15108.1"/>
    <property type="molecule type" value="Genomic_DNA"/>
</dbReference>
<accession>A0A139RK78</accession>
<dbReference type="Pfam" id="PF02687">
    <property type="entry name" value="FtsX"/>
    <property type="match status" value="1"/>
</dbReference>
<evidence type="ECO:0000256" key="6">
    <source>
        <dbReference type="ARBA" id="ARBA00038076"/>
    </source>
</evidence>
<keyword evidence="10" id="KW-0132">Cell division</keyword>
<feature type="domain" description="ABC3 transporter permease C-terminal" evidence="8">
    <location>
        <begin position="293"/>
        <end position="411"/>
    </location>
</feature>